<organism evidence="2">
    <name type="scientific">viral metagenome</name>
    <dbReference type="NCBI Taxonomy" id="1070528"/>
    <lineage>
        <taxon>unclassified sequences</taxon>
        <taxon>metagenomes</taxon>
        <taxon>organismal metagenomes</taxon>
    </lineage>
</organism>
<proteinExistence type="predicted"/>
<evidence type="ECO:0000313" key="2">
    <source>
        <dbReference type="EMBL" id="QHU32097.1"/>
    </source>
</evidence>
<dbReference type="AlphaFoldDB" id="A0A6C0LNF7"/>
<name>A0A6C0LNF7_9ZZZZ</name>
<feature type="transmembrane region" description="Helical" evidence="1">
    <location>
        <begin position="30"/>
        <end position="56"/>
    </location>
</feature>
<keyword evidence="1" id="KW-1133">Transmembrane helix</keyword>
<protein>
    <submittedName>
        <fullName evidence="2">Uncharacterized protein</fullName>
    </submittedName>
</protein>
<sequence length="85" mass="9165">MGCPYKYALGIPGQGFHSTRIFGYALNDTLATIVLAFITSYLLGLSFLPVLVFWLVAGEILHYAFGTQTAFLTSIGVTVPCGDEN</sequence>
<keyword evidence="1" id="KW-0472">Membrane</keyword>
<dbReference type="EMBL" id="MN740535">
    <property type="protein sequence ID" value="QHU32097.1"/>
    <property type="molecule type" value="Genomic_DNA"/>
</dbReference>
<reference evidence="2" key="1">
    <citation type="journal article" date="2020" name="Nature">
        <title>Giant virus diversity and host interactions through global metagenomics.</title>
        <authorList>
            <person name="Schulz F."/>
            <person name="Roux S."/>
            <person name="Paez-Espino D."/>
            <person name="Jungbluth S."/>
            <person name="Walsh D.A."/>
            <person name="Denef V.J."/>
            <person name="McMahon K.D."/>
            <person name="Konstantinidis K.T."/>
            <person name="Eloe-Fadrosh E.A."/>
            <person name="Kyrpides N.C."/>
            <person name="Woyke T."/>
        </authorList>
    </citation>
    <scope>NUCLEOTIDE SEQUENCE</scope>
    <source>
        <strain evidence="2">GVMAG-M-3300027963-41</strain>
    </source>
</reference>
<evidence type="ECO:0000256" key="1">
    <source>
        <dbReference type="SAM" id="Phobius"/>
    </source>
</evidence>
<keyword evidence="1" id="KW-0812">Transmembrane</keyword>
<accession>A0A6C0LNF7</accession>